<proteinExistence type="predicted"/>
<dbReference type="PROSITE" id="PS50995">
    <property type="entry name" value="HTH_MARR_2"/>
    <property type="match status" value="1"/>
</dbReference>
<dbReference type="InterPro" id="IPR000835">
    <property type="entry name" value="HTH_MarR-typ"/>
</dbReference>
<evidence type="ECO:0000256" key="1">
    <source>
        <dbReference type="ARBA" id="ARBA00023015"/>
    </source>
</evidence>
<evidence type="ECO:0000259" key="4">
    <source>
        <dbReference type="PROSITE" id="PS50995"/>
    </source>
</evidence>
<gene>
    <name evidence="5" type="ORF">F1721_02275</name>
</gene>
<organism evidence="5 6">
    <name type="scientific">Saccharopolyspora hirsuta</name>
    <dbReference type="NCBI Taxonomy" id="1837"/>
    <lineage>
        <taxon>Bacteria</taxon>
        <taxon>Bacillati</taxon>
        <taxon>Actinomycetota</taxon>
        <taxon>Actinomycetes</taxon>
        <taxon>Pseudonocardiales</taxon>
        <taxon>Pseudonocardiaceae</taxon>
        <taxon>Saccharopolyspora</taxon>
    </lineage>
</organism>
<keyword evidence="2" id="KW-0238">DNA-binding</keyword>
<evidence type="ECO:0000313" key="5">
    <source>
        <dbReference type="EMBL" id="KAA5838291.1"/>
    </source>
</evidence>
<accession>A0A5M7CEX2</accession>
<keyword evidence="1" id="KW-0805">Transcription regulation</keyword>
<reference evidence="5 6" key="1">
    <citation type="submission" date="2019-09" db="EMBL/GenBank/DDBJ databases">
        <title>Draft genome sequence of the thermophilic Saccharopolyspora hirsuta VKM Ac-666T.</title>
        <authorList>
            <person name="Lobastova T.G."/>
            <person name="Fokina V."/>
            <person name="Bragin E.Y."/>
            <person name="Shtratnikova V.Y."/>
            <person name="Starodumova I.P."/>
            <person name="Tarlachkov S.V."/>
            <person name="Donova M.V."/>
        </authorList>
    </citation>
    <scope>NUCLEOTIDE SEQUENCE [LARGE SCALE GENOMIC DNA]</scope>
    <source>
        <strain evidence="5 6">VKM Ac-666</strain>
    </source>
</reference>
<dbReference type="Gene3D" id="1.10.10.10">
    <property type="entry name" value="Winged helix-like DNA-binding domain superfamily/Winged helix DNA-binding domain"/>
    <property type="match status" value="1"/>
</dbReference>
<dbReference type="GO" id="GO:0003700">
    <property type="term" value="F:DNA-binding transcription factor activity"/>
    <property type="evidence" value="ECO:0007669"/>
    <property type="project" value="InterPro"/>
</dbReference>
<dbReference type="EMBL" id="VWPH01000001">
    <property type="protein sequence ID" value="KAA5838291.1"/>
    <property type="molecule type" value="Genomic_DNA"/>
</dbReference>
<dbReference type="GO" id="GO:0003677">
    <property type="term" value="F:DNA binding"/>
    <property type="evidence" value="ECO:0007669"/>
    <property type="project" value="UniProtKB-KW"/>
</dbReference>
<dbReference type="PRINTS" id="PR00598">
    <property type="entry name" value="HTHMARR"/>
</dbReference>
<dbReference type="SMART" id="SM00347">
    <property type="entry name" value="HTH_MARR"/>
    <property type="match status" value="1"/>
</dbReference>
<dbReference type="PANTHER" id="PTHR42756">
    <property type="entry name" value="TRANSCRIPTIONAL REGULATOR, MARR"/>
    <property type="match status" value="1"/>
</dbReference>
<dbReference type="Proteomes" id="UP000323946">
    <property type="component" value="Unassembled WGS sequence"/>
</dbReference>
<dbReference type="Pfam" id="PF12802">
    <property type="entry name" value="MarR_2"/>
    <property type="match status" value="1"/>
</dbReference>
<dbReference type="SMR" id="A0A5M7CEX2"/>
<evidence type="ECO:0000256" key="3">
    <source>
        <dbReference type="ARBA" id="ARBA00023163"/>
    </source>
</evidence>
<comment type="caution">
    <text evidence="5">The sequence shown here is derived from an EMBL/GenBank/DDBJ whole genome shotgun (WGS) entry which is preliminary data.</text>
</comment>
<dbReference type="AlphaFoldDB" id="A0A5M7CEX2"/>
<keyword evidence="3" id="KW-0804">Transcription</keyword>
<keyword evidence="6" id="KW-1185">Reference proteome</keyword>
<evidence type="ECO:0000313" key="6">
    <source>
        <dbReference type="Proteomes" id="UP000323946"/>
    </source>
</evidence>
<dbReference type="InterPro" id="IPR036388">
    <property type="entry name" value="WH-like_DNA-bd_sf"/>
</dbReference>
<protein>
    <submittedName>
        <fullName evidence="5">MarR family transcriptional regulator</fullName>
    </submittedName>
</protein>
<evidence type="ECO:0000256" key="2">
    <source>
        <dbReference type="ARBA" id="ARBA00023125"/>
    </source>
</evidence>
<name>A0A5M7CEX2_SACHI</name>
<feature type="domain" description="HTH marR-type" evidence="4">
    <location>
        <begin position="25"/>
        <end position="158"/>
    </location>
</feature>
<dbReference type="PANTHER" id="PTHR42756:SF1">
    <property type="entry name" value="TRANSCRIPTIONAL REPRESSOR OF EMRAB OPERON"/>
    <property type="match status" value="1"/>
</dbReference>
<dbReference type="InterPro" id="IPR036390">
    <property type="entry name" value="WH_DNA-bd_sf"/>
</dbReference>
<dbReference type="SUPFAM" id="SSF46785">
    <property type="entry name" value="Winged helix' DNA-binding domain"/>
    <property type="match status" value="1"/>
</dbReference>
<sequence length="165" mass="18425">MTVDDAVGRICAQWREQRPDLDVSPIDVIGRVRRLNALTNQLDDAAFAEVGLSRMEFEVLSALRRAGGGLRPSQLTRETLSSGAATTKRLARLEGEGLISRTASQRDRREVDVRLTERGRELIDRLFPVQLERERQLLAPLRADEREQLGVLLAKLLGSLDGAVR</sequence>
<dbReference type="OrthoDB" id="3237509at2"/>